<reference evidence="2 3" key="1">
    <citation type="journal article" date="2024" name="J Genomics">
        <title>Draft genome sequencing and assembly of Favolaschia claudopus CIRM-BRFM 2984 isolated from oak limbs.</title>
        <authorList>
            <person name="Navarro D."/>
            <person name="Drula E."/>
            <person name="Chaduli D."/>
            <person name="Cazenave R."/>
            <person name="Ahrendt S."/>
            <person name="Wang J."/>
            <person name="Lipzen A."/>
            <person name="Daum C."/>
            <person name="Barry K."/>
            <person name="Grigoriev I.V."/>
            <person name="Favel A."/>
            <person name="Rosso M.N."/>
            <person name="Martin F."/>
        </authorList>
    </citation>
    <scope>NUCLEOTIDE SEQUENCE [LARGE SCALE GENOMIC DNA]</scope>
    <source>
        <strain evidence="2 3">CIRM-BRFM 2984</strain>
    </source>
</reference>
<evidence type="ECO:0000313" key="3">
    <source>
        <dbReference type="Proteomes" id="UP001362999"/>
    </source>
</evidence>
<keyword evidence="1" id="KW-0175">Coiled coil</keyword>
<dbReference type="EMBL" id="JAWWNJ010000017">
    <property type="protein sequence ID" value="KAK7038553.1"/>
    <property type="molecule type" value="Genomic_DNA"/>
</dbReference>
<comment type="caution">
    <text evidence="2">The sequence shown here is derived from an EMBL/GenBank/DDBJ whole genome shotgun (WGS) entry which is preliminary data.</text>
</comment>
<accession>A0AAW0CLM1</accession>
<evidence type="ECO:0008006" key="4">
    <source>
        <dbReference type="Google" id="ProtNLM"/>
    </source>
</evidence>
<feature type="coiled-coil region" evidence="1">
    <location>
        <begin position="36"/>
        <end position="63"/>
    </location>
</feature>
<sequence>MSSCATCDYCASNLSNPWRGDTLGDDASPQELRTALAEVKSQISRYKDLLAALEEDEERLETRLSDVVYPVSKLPFEVTSSIFIECLPDDEHVTPTASTAPLLLTHVCRQWRYIALSTGALWCSLRIDPSTVAPNLLDMWFSRAKERPLSLTLNGAYWSQLDYVSANQARFQCLNIQLAPTLGGLYSDMDDTLSMIPHFVSYRATEDEIWDCLQNGPPLREFRILSDGFIRVSLDYHSPKSTLTHLEISAHISTAMFLKILRTFSALSHIQCSPLVPPSMFTVNESDDIAQIFPNLLSVGLPSGGDGAALRLLTLPNLTTLKLGPYCIPLDLVNFLIRSACNITHLCLSLSGCDEGEDRGQTARLLSCFPFVRSVEITGVEDPTIFMSCLLPPHNHLHAVTELVLNYEVDVNDSNGENYGDNWIALLHRMSEQGSLTLTKAHSNFLAMYGDTKSLWYPGALAQAVAMRLIEEEGLDLVLSSRCGNDVEIGQKRMIHRVQIRNSSKS</sequence>
<dbReference type="AlphaFoldDB" id="A0AAW0CLM1"/>
<name>A0AAW0CLM1_9AGAR</name>
<evidence type="ECO:0000313" key="2">
    <source>
        <dbReference type="EMBL" id="KAK7038553.1"/>
    </source>
</evidence>
<proteinExistence type="predicted"/>
<organism evidence="2 3">
    <name type="scientific">Favolaschia claudopus</name>
    <dbReference type="NCBI Taxonomy" id="2862362"/>
    <lineage>
        <taxon>Eukaryota</taxon>
        <taxon>Fungi</taxon>
        <taxon>Dikarya</taxon>
        <taxon>Basidiomycota</taxon>
        <taxon>Agaricomycotina</taxon>
        <taxon>Agaricomycetes</taxon>
        <taxon>Agaricomycetidae</taxon>
        <taxon>Agaricales</taxon>
        <taxon>Marasmiineae</taxon>
        <taxon>Mycenaceae</taxon>
        <taxon>Favolaschia</taxon>
    </lineage>
</organism>
<protein>
    <recommendedName>
        <fullName evidence="4">F-box domain-containing protein</fullName>
    </recommendedName>
</protein>
<gene>
    <name evidence="2" type="ORF">R3P38DRAFT_2770786</name>
</gene>
<keyword evidence="3" id="KW-1185">Reference proteome</keyword>
<dbReference type="Proteomes" id="UP001362999">
    <property type="component" value="Unassembled WGS sequence"/>
</dbReference>
<evidence type="ECO:0000256" key="1">
    <source>
        <dbReference type="SAM" id="Coils"/>
    </source>
</evidence>